<evidence type="ECO:0000256" key="1">
    <source>
        <dbReference type="ARBA" id="ARBA00022450"/>
    </source>
</evidence>
<keyword evidence="3" id="KW-0436">Ligase</keyword>
<dbReference type="FunFam" id="2.30.38.10:FF:000001">
    <property type="entry name" value="Non-ribosomal peptide synthetase PvdI"/>
    <property type="match status" value="1"/>
</dbReference>
<comment type="similarity">
    <text evidence="4">Belongs to the NRP synthetase family.</text>
</comment>
<dbReference type="Gene3D" id="3.40.50.1820">
    <property type="entry name" value="alpha/beta hydrolase"/>
    <property type="match status" value="1"/>
</dbReference>
<dbReference type="InterPro" id="IPR001031">
    <property type="entry name" value="Thioesterase"/>
</dbReference>
<dbReference type="SMART" id="SM00823">
    <property type="entry name" value="PKS_PP"/>
    <property type="match status" value="1"/>
</dbReference>
<dbReference type="Gene3D" id="3.30.300.30">
    <property type="match status" value="1"/>
</dbReference>
<dbReference type="CDD" id="cd05930">
    <property type="entry name" value="A_NRPS"/>
    <property type="match status" value="1"/>
</dbReference>
<dbReference type="SMART" id="SM00824">
    <property type="entry name" value="PKS_TE"/>
    <property type="match status" value="1"/>
</dbReference>
<dbReference type="Gene3D" id="3.40.50.12780">
    <property type="entry name" value="N-terminal domain of ligase-like"/>
    <property type="match status" value="1"/>
</dbReference>
<evidence type="ECO:0000256" key="4">
    <source>
        <dbReference type="ARBA" id="ARBA00029454"/>
    </source>
</evidence>
<dbReference type="PROSITE" id="PS00012">
    <property type="entry name" value="PHOSPHOPANTETHEINE"/>
    <property type="match status" value="1"/>
</dbReference>
<dbReference type="Pfam" id="PF00975">
    <property type="entry name" value="Thioesterase"/>
    <property type="match status" value="1"/>
</dbReference>
<dbReference type="InterPro" id="IPR036736">
    <property type="entry name" value="ACP-like_sf"/>
</dbReference>
<dbReference type="InterPro" id="IPR006162">
    <property type="entry name" value="Ppantetheine_attach_site"/>
</dbReference>
<dbReference type="PROSITE" id="PS50075">
    <property type="entry name" value="CARRIER"/>
    <property type="match status" value="1"/>
</dbReference>
<dbReference type="SUPFAM" id="SSF56801">
    <property type="entry name" value="Acetyl-CoA synthetase-like"/>
    <property type="match status" value="1"/>
</dbReference>
<dbReference type="GO" id="GO:0043041">
    <property type="term" value="P:amino acid activation for nonribosomal peptide biosynthetic process"/>
    <property type="evidence" value="ECO:0007669"/>
    <property type="project" value="TreeGrafter"/>
</dbReference>
<dbReference type="OrthoDB" id="329835at2759"/>
<sequence>PVRSDGAALLQLLETTSIDVLDCTPLQLGMLLSADLLKYCRPLAILVGGEPIALPMWQTLVNASHLTVYNVYGPTECTVDATLAVLNPAQALPTIGRPIANTRIYLLDAHGQPVPLGAIGELYIGGAGVARGYLNRPELTAKCFVRDPFSAEPDARMYRTGDLARYLPDGNLEFLGRNDHQVKLRGFRIELGEIEACLADHPQVREAVVLARGEDSDKRLIAYVVAEPDETLASTLRAHVAAALPEYMMPAAFVRLDTLPLTPNGKLDRHALPAPVIPVASSGRVPRTPREQLLCELFAEVLGTTAPVSIDDDFFELGGHSLLAAKLSNRIRATLGIELFMRDLFKAPTVAGLGQQLGEPHDNDASFRVVLPLRVRGEEPALFCVHPRNGLSWCYAGLMRHLDRSVPIYSLQARRLSTPGYVPDGIGHMALDYVKQIRSIQPAGPYRLMGWSLGGVIAFEMACELQSKGAQVSSLALLDSRLDSSDDPIYAFNRQSIISALLKHAGYEIPDGAPMPPLTFAQRQDILQRGSSPYAAFNETQFEALMASAEYNSTLMSSYAPNAVFDGDLLYFKATRGLLKHQSEPETWRPHVTRNINVHPVDCEHDAMMTPEALQQIATVLAAQLSHR</sequence>
<gene>
    <name evidence="6" type="ORF">BGZ97_004087</name>
</gene>
<feature type="non-terminal residue" evidence="6">
    <location>
        <position position="1"/>
    </location>
</feature>
<organism evidence="6 7">
    <name type="scientific">Linnemannia gamsii</name>
    <dbReference type="NCBI Taxonomy" id="64522"/>
    <lineage>
        <taxon>Eukaryota</taxon>
        <taxon>Fungi</taxon>
        <taxon>Fungi incertae sedis</taxon>
        <taxon>Mucoromycota</taxon>
        <taxon>Mortierellomycotina</taxon>
        <taxon>Mortierellomycetes</taxon>
        <taxon>Mortierellales</taxon>
        <taxon>Mortierellaceae</taxon>
        <taxon>Linnemannia</taxon>
    </lineage>
</organism>
<dbReference type="InterPro" id="IPR009081">
    <property type="entry name" value="PP-bd_ACP"/>
</dbReference>
<dbReference type="AlphaFoldDB" id="A0A9P6RRV7"/>
<dbReference type="InterPro" id="IPR025110">
    <property type="entry name" value="AMP-bd_C"/>
</dbReference>
<dbReference type="EMBL" id="JAAAIN010000002">
    <property type="protein sequence ID" value="KAG0323456.1"/>
    <property type="molecule type" value="Genomic_DNA"/>
</dbReference>
<dbReference type="InterPro" id="IPR042099">
    <property type="entry name" value="ANL_N_sf"/>
</dbReference>
<reference evidence="6" key="1">
    <citation type="journal article" date="2020" name="Fungal Divers.">
        <title>Resolving the Mortierellaceae phylogeny through synthesis of multi-gene phylogenetics and phylogenomics.</title>
        <authorList>
            <person name="Vandepol N."/>
            <person name="Liber J."/>
            <person name="Desiro A."/>
            <person name="Na H."/>
            <person name="Kennedy M."/>
            <person name="Barry K."/>
            <person name="Grigoriev I.V."/>
            <person name="Miller A.N."/>
            <person name="O'Donnell K."/>
            <person name="Stajich J.E."/>
            <person name="Bonito G."/>
        </authorList>
    </citation>
    <scope>NUCLEOTIDE SEQUENCE</scope>
    <source>
        <strain evidence="6">NVP60</strain>
    </source>
</reference>
<evidence type="ECO:0000256" key="3">
    <source>
        <dbReference type="ARBA" id="ARBA00022598"/>
    </source>
</evidence>
<accession>A0A9P6RRV7</accession>
<dbReference type="Pfam" id="PF13193">
    <property type="entry name" value="AMP-binding_C"/>
    <property type="match status" value="1"/>
</dbReference>
<dbReference type="PANTHER" id="PTHR45527">
    <property type="entry name" value="NONRIBOSOMAL PEPTIDE SYNTHETASE"/>
    <property type="match status" value="1"/>
</dbReference>
<feature type="domain" description="Carrier" evidence="5">
    <location>
        <begin position="285"/>
        <end position="361"/>
    </location>
</feature>
<evidence type="ECO:0000313" key="6">
    <source>
        <dbReference type="EMBL" id="KAG0323456.1"/>
    </source>
</evidence>
<dbReference type="GO" id="GO:0072330">
    <property type="term" value="P:monocarboxylic acid biosynthetic process"/>
    <property type="evidence" value="ECO:0007669"/>
    <property type="project" value="UniProtKB-ARBA"/>
</dbReference>
<dbReference type="GO" id="GO:0005737">
    <property type="term" value="C:cytoplasm"/>
    <property type="evidence" value="ECO:0007669"/>
    <property type="project" value="TreeGrafter"/>
</dbReference>
<comment type="caution">
    <text evidence="6">The sequence shown here is derived from an EMBL/GenBank/DDBJ whole genome shotgun (WGS) entry which is preliminary data.</text>
</comment>
<keyword evidence="7" id="KW-1185">Reference proteome</keyword>
<evidence type="ECO:0000259" key="5">
    <source>
        <dbReference type="PROSITE" id="PS50075"/>
    </source>
</evidence>
<dbReference type="InterPro" id="IPR045851">
    <property type="entry name" value="AMP-bd_C_sf"/>
</dbReference>
<dbReference type="InterPro" id="IPR029058">
    <property type="entry name" value="AB_hydrolase_fold"/>
</dbReference>
<dbReference type="SUPFAM" id="SSF47336">
    <property type="entry name" value="ACP-like"/>
    <property type="match status" value="1"/>
</dbReference>
<dbReference type="FunFam" id="1.10.1200.10:FF:000016">
    <property type="entry name" value="Non-ribosomal peptide synthase"/>
    <property type="match status" value="1"/>
</dbReference>
<dbReference type="InterPro" id="IPR020806">
    <property type="entry name" value="PKS_PP-bd"/>
</dbReference>
<dbReference type="Proteomes" id="UP000823405">
    <property type="component" value="Unassembled WGS sequence"/>
</dbReference>
<dbReference type="PANTHER" id="PTHR45527:SF1">
    <property type="entry name" value="FATTY ACID SYNTHASE"/>
    <property type="match status" value="1"/>
</dbReference>
<dbReference type="SUPFAM" id="SSF53474">
    <property type="entry name" value="alpha/beta-Hydrolases"/>
    <property type="match status" value="1"/>
</dbReference>
<dbReference type="Pfam" id="PF00550">
    <property type="entry name" value="PP-binding"/>
    <property type="match status" value="1"/>
</dbReference>
<protein>
    <recommendedName>
        <fullName evidence="5">Carrier domain-containing protein</fullName>
    </recommendedName>
</protein>
<dbReference type="GO" id="GO:0044550">
    <property type="term" value="P:secondary metabolite biosynthetic process"/>
    <property type="evidence" value="ECO:0007669"/>
    <property type="project" value="TreeGrafter"/>
</dbReference>
<name>A0A9P6RRV7_9FUNG</name>
<dbReference type="InterPro" id="IPR020802">
    <property type="entry name" value="TesA-like"/>
</dbReference>
<evidence type="ECO:0000256" key="2">
    <source>
        <dbReference type="ARBA" id="ARBA00022553"/>
    </source>
</evidence>
<evidence type="ECO:0000313" key="7">
    <source>
        <dbReference type="Proteomes" id="UP000823405"/>
    </source>
</evidence>
<dbReference type="GO" id="GO:0016874">
    <property type="term" value="F:ligase activity"/>
    <property type="evidence" value="ECO:0007669"/>
    <property type="project" value="UniProtKB-KW"/>
</dbReference>
<keyword evidence="1" id="KW-0596">Phosphopantetheine</keyword>
<keyword evidence="2" id="KW-0597">Phosphoprotein</keyword>
<dbReference type="GO" id="GO:0031177">
    <property type="term" value="F:phosphopantetheine binding"/>
    <property type="evidence" value="ECO:0007669"/>
    <property type="project" value="InterPro"/>
</dbReference>
<proteinExistence type="inferred from homology"/>
<dbReference type="InterPro" id="IPR000873">
    <property type="entry name" value="AMP-dep_synth/lig_dom"/>
</dbReference>
<dbReference type="FunFam" id="3.30.300.30:FF:000010">
    <property type="entry name" value="Enterobactin synthetase component F"/>
    <property type="match status" value="1"/>
</dbReference>
<dbReference type="Pfam" id="PF00501">
    <property type="entry name" value="AMP-binding"/>
    <property type="match status" value="1"/>
</dbReference>